<feature type="region of interest" description="Disordered" evidence="1">
    <location>
        <begin position="165"/>
        <end position="193"/>
    </location>
</feature>
<feature type="region of interest" description="Disordered" evidence="1">
    <location>
        <begin position="1"/>
        <end position="24"/>
    </location>
</feature>
<comment type="caution">
    <text evidence="2">The sequence shown here is derived from an EMBL/GenBank/DDBJ whole genome shotgun (WGS) entry which is preliminary data.</text>
</comment>
<feature type="compositionally biased region" description="Low complexity" evidence="1">
    <location>
        <begin position="1"/>
        <end position="17"/>
    </location>
</feature>
<dbReference type="RefSeq" id="XP_046063942.1">
    <property type="nucleotide sequence ID" value="XM_046201750.1"/>
</dbReference>
<protein>
    <submittedName>
        <fullName evidence="2">Uncharacterized protein</fullName>
    </submittedName>
</protein>
<evidence type="ECO:0000313" key="3">
    <source>
        <dbReference type="Proteomes" id="UP000769157"/>
    </source>
</evidence>
<organism evidence="2 3">
    <name type="scientific">Ogataea philodendri</name>
    <dbReference type="NCBI Taxonomy" id="1378263"/>
    <lineage>
        <taxon>Eukaryota</taxon>
        <taxon>Fungi</taxon>
        <taxon>Dikarya</taxon>
        <taxon>Ascomycota</taxon>
        <taxon>Saccharomycotina</taxon>
        <taxon>Pichiomycetes</taxon>
        <taxon>Pichiales</taxon>
        <taxon>Pichiaceae</taxon>
        <taxon>Ogataea</taxon>
    </lineage>
</organism>
<dbReference type="OrthoDB" id="8189076at2759"/>
<reference evidence="2" key="1">
    <citation type="journal article" date="2021" name="Open Biol.">
        <title>Shared evolutionary footprints suggest mitochondrial oxidative damage underlies multiple complex I losses in fungi.</title>
        <authorList>
            <person name="Schikora-Tamarit M.A."/>
            <person name="Marcet-Houben M."/>
            <person name="Nosek J."/>
            <person name="Gabaldon T."/>
        </authorList>
    </citation>
    <scope>NUCLEOTIDE SEQUENCE</scope>
    <source>
        <strain evidence="2">CBS6075</strain>
    </source>
</reference>
<name>A0A9P8PEH1_9ASCO</name>
<evidence type="ECO:0000256" key="1">
    <source>
        <dbReference type="SAM" id="MobiDB-lite"/>
    </source>
</evidence>
<sequence length="193" mass="20709">MSMPTPATNTTPSAALAGPPSVDTPSVEPIAIQDLESGKLDVDSLVLEIQDLRSHIAGLRYEMAKYIRLLASVNEDSTSSGFYHEVAAQIGVLKNSLDTYNNAYRRLLPVIRYSKLKKGLSPEDQTKVVSHEVKVDTKFLSEQAANKMDISKNPLVAASEMGAPYSAGSVGSPGARNGAAKRPMKAKPPVKKK</sequence>
<keyword evidence="3" id="KW-1185">Reference proteome</keyword>
<dbReference type="Proteomes" id="UP000769157">
    <property type="component" value="Unassembled WGS sequence"/>
</dbReference>
<dbReference type="EMBL" id="JAEUBE010000087">
    <property type="protein sequence ID" value="KAH3670517.1"/>
    <property type="molecule type" value="Genomic_DNA"/>
</dbReference>
<dbReference type="GeneID" id="70233000"/>
<gene>
    <name evidence="2" type="ORF">OGAPHI_001032</name>
</gene>
<feature type="compositionally biased region" description="Basic residues" evidence="1">
    <location>
        <begin position="182"/>
        <end position="193"/>
    </location>
</feature>
<evidence type="ECO:0000313" key="2">
    <source>
        <dbReference type="EMBL" id="KAH3670517.1"/>
    </source>
</evidence>
<dbReference type="AlphaFoldDB" id="A0A9P8PEH1"/>
<proteinExistence type="predicted"/>
<reference evidence="2" key="2">
    <citation type="submission" date="2021-01" db="EMBL/GenBank/DDBJ databases">
        <authorList>
            <person name="Schikora-Tamarit M.A."/>
        </authorList>
    </citation>
    <scope>NUCLEOTIDE SEQUENCE</scope>
    <source>
        <strain evidence="2">CBS6075</strain>
    </source>
</reference>
<accession>A0A9P8PEH1</accession>